<proteinExistence type="inferred from homology"/>
<dbReference type="GO" id="GO:0004674">
    <property type="term" value="F:protein serine/threonine kinase activity"/>
    <property type="evidence" value="ECO:0007669"/>
    <property type="project" value="UniProtKB-KW"/>
</dbReference>
<dbReference type="InterPro" id="IPR011009">
    <property type="entry name" value="Kinase-like_dom_sf"/>
</dbReference>
<keyword evidence="6 11" id="KW-0547">Nucleotide-binding</keyword>
<accession>A0A1J1GX93</accession>
<evidence type="ECO:0000259" key="13">
    <source>
        <dbReference type="PROSITE" id="PS51285"/>
    </source>
</evidence>
<dbReference type="Gene3D" id="1.10.510.10">
    <property type="entry name" value="Transferase(Phosphotransferase) domain 1"/>
    <property type="match status" value="1"/>
</dbReference>
<dbReference type="PROSITE" id="PS51285">
    <property type="entry name" value="AGC_KINASE_CTER"/>
    <property type="match status" value="1"/>
</dbReference>
<dbReference type="PROSITE" id="PS00107">
    <property type="entry name" value="PROTEIN_KINASE_ATP"/>
    <property type="match status" value="1"/>
</dbReference>
<evidence type="ECO:0000256" key="10">
    <source>
        <dbReference type="ARBA" id="ARBA00048679"/>
    </source>
</evidence>
<evidence type="ECO:0000313" key="14">
    <source>
        <dbReference type="EMBL" id="CRG97095.1"/>
    </source>
</evidence>
<dbReference type="Proteomes" id="UP000220797">
    <property type="component" value="Unassembled WGS sequence"/>
</dbReference>
<protein>
    <recommendedName>
        <fullName evidence="2">non-specific serine/threonine protein kinase</fullName>
        <ecNumber evidence="2">2.7.11.1</ecNumber>
    </recommendedName>
</protein>
<dbReference type="SUPFAM" id="SSF56112">
    <property type="entry name" value="Protein kinase-like (PK-like)"/>
    <property type="match status" value="1"/>
</dbReference>
<dbReference type="PROSITE" id="PS50011">
    <property type="entry name" value="PROTEIN_KINASE_DOM"/>
    <property type="match status" value="1"/>
</dbReference>
<dbReference type="SMART" id="SM00133">
    <property type="entry name" value="S_TK_X"/>
    <property type="match status" value="1"/>
</dbReference>
<comment type="catalytic activity">
    <reaction evidence="9">
        <text>L-threonyl-[protein] + ATP = O-phospho-L-threonyl-[protein] + ADP + H(+)</text>
        <dbReference type="Rhea" id="RHEA:46608"/>
        <dbReference type="Rhea" id="RHEA-COMP:11060"/>
        <dbReference type="Rhea" id="RHEA-COMP:11605"/>
        <dbReference type="ChEBI" id="CHEBI:15378"/>
        <dbReference type="ChEBI" id="CHEBI:30013"/>
        <dbReference type="ChEBI" id="CHEBI:30616"/>
        <dbReference type="ChEBI" id="CHEBI:61977"/>
        <dbReference type="ChEBI" id="CHEBI:456216"/>
        <dbReference type="EC" id="2.7.11.1"/>
    </reaction>
</comment>
<dbReference type="InterPro" id="IPR017441">
    <property type="entry name" value="Protein_kinase_ATP_BS"/>
</dbReference>
<gene>
    <name evidence="14" type="ORF">PGAL8A_00467600</name>
</gene>
<evidence type="ECO:0000256" key="7">
    <source>
        <dbReference type="ARBA" id="ARBA00022777"/>
    </source>
</evidence>
<evidence type="ECO:0000256" key="5">
    <source>
        <dbReference type="ARBA" id="ARBA00022679"/>
    </source>
</evidence>
<keyword evidence="7 14" id="KW-0418">Kinase</keyword>
<dbReference type="EC" id="2.7.11.1" evidence="2"/>
<dbReference type="AlphaFoldDB" id="A0A1J1GX93"/>
<keyword evidence="4" id="KW-0597">Phosphoprotein</keyword>
<keyword evidence="8 11" id="KW-0067">ATP-binding</keyword>
<dbReference type="PANTHER" id="PTHR24351">
    <property type="entry name" value="RIBOSOMAL PROTEIN S6 KINASE"/>
    <property type="match status" value="1"/>
</dbReference>
<dbReference type="PROSITE" id="PS00108">
    <property type="entry name" value="PROTEIN_KINASE_ST"/>
    <property type="match status" value="1"/>
</dbReference>
<evidence type="ECO:0000256" key="1">
    <source>
        <dbReference type="ARBA" id="ARBA00009903"/>
    </source>
</evidence>
<dbReference type="GeneID" id="39733209"/>
<dbReference type="SMART" id="SM00220">
    <property type="entry name" value="S_TKc"/>
    <property type="match status" value="1"/>
</dbReference>
<evidence type="ECO:0000259" key="12">
    <source>
        <dbReference type="PROSITE" id="PS50011"/>
    </source>
</evidence>
<dbReference type="Pfam" id="PF00069">
    <property type="entry name" value="Pkinase"/>
    <property type="match status" value="1"/>
</dbReference>
<dbReference type="RefSeq" id="XP_028529898.1">
    <property type="nucleotide sequence ID" value="XM_028673447.1"/>
</dbReference>
<keyword evidence="5" id="KW-0808">Transferase</keyword>
<dbReference type="InterPro" id="IPR045270">
    <property type="entry name" value="STKc_AGC"/>
</dbReference>
<evidence type="ECO:0000256" key="6">
    <source>
        <dbReference type="ARBA" id="ARBA00022741"/>
    </source>
</evidence>
<dbReference type="InterPro" id="IPR000719">
    <property type="entry name" value="Prot_kinase_dom"/>
</dbReference>
<dbReference type="FunFam" id="1.10.510.10:FF:000008">
    <property type="entry name" value="Non-specific serine/threonine protein kinase"/>
    <property type="match status" value="1"/>
</dbReference>
<dbReference type="InterPro" id="IPR000961">
    <property type="entry name" value="AGC-kinase_C"/>
</dbReference>
<evidence type="ECO:0000256" key="9">
    <source>
        <dbReference type="ARBA" id="ARBA00047899"/>
    </source>
</evidence>
<dbReference type="GO" id="GO:0005524">
    <property type="term" value="F:ATP binding"/>
    <property type="evidence" value="ECO:0007669"/>
    <property type="project" value="UniProtKB-UniRule"/>
</dbReference>
<keyword evidence="3 14" id="KW-0723">Serine/threonine-protein kinase</keyword>
<comment type="similarity">
    <text evidence="1">Belongs to the protein kinase superfamily. AGC Ser/Thr protein kinase family.</text>
</comment>
<dbReference type="FunFam" id="3.30.200.20:FF:000524">
    <property type="entry name" value="Non-specific serine/threonine protein kinase"/>
    <property type="match status" value="1"/>
</dbReference>
<evidence type="ECO:0000256" key="4">
    <source>
        <dbReference type="ARBA" id="ARBA00022553"/>
    </source>
</evidence>
<dbReference type="CDD" id="cd05123">
    <property type="entry name" value="STKc_AGC"/>
    <property type="match status" value="1"/>
</dbReference>
<evidence type="ECO:0000256" key="11">
    <source>
        <dbReference type="PROSITE-ProRule" id="PRU10141"/>
    </source>
</evidence>
<evidence type="ECO:0000256" key="8">
    <source>
        <dbReference type="ARBA" id="ARBA00022840"/>
    </source>
</evidence>
<name>A0A1J1GX93_PLAGA</name>
<sequence length="683" mass="81152">MNHINFFKYFSEKNRQKNNIPSDESCSIPLQKNDFKKYFNFIITKKKKKEKKKDKINEQNNDNKIFNESTANTFQEKLLTYDKNSDNNTNIIKTYYSEKSKQVDPILKHGNIYSTRSSSIEGTKLLKIKEYKNKKGKLYKILFLKKNNYKNEKREDVLKENMNSQINDIKNKLDEDSLNDTKENYNMYNIYVKKGNELNNLDKYKVNKHFFYNNMLICSKSLSDEEEKLNKKYIINRNKKKNMNFSFKKNHKISYWNFINNSKKKLDAFDNIYERNDNISKINEKYNYDKKGKNENIKEKIYYKDNMANCTLNRNNKLIINDECLYKHDEDEELRKRRLRKSVSLTNEKKKRMKPESFVFLKVIGKGSYGKVLLVKHAQNNKLFAMKILRKENIISKNQLEHTKIERNVLKCVSHPFIVKLYYAFQTSKKLYFILEYCPGGELFFHLSKLREFSEEVAKFYSSEIILALQYLHNLNIIYRDLKPENVLLDELGHIRLTDFGLSKEGVTDNNSAKSLCGTPEYLAPEIIEQRGHGKAVDWWSLGIMIYEMLTGNLPFNSSNRNILFERIKYENLTYPKNISPVAVDLLKKLFEKNPNKRLGSGITDAEEIKKHPFFKSVNWDDVLNKKVKPPFKPHLFNQIDLQNFDKEFLCMPLRYSDQFDSNPTSSSQKNNIIKDFNYNNYE</sequence>
<dbReference type="Gene3D" id="3.30.200.20">
    <property type="entry name" value="Phosphorylase Kinase, domain 1"/>
    <property type="match status" value="1"/>
</dbReference>
<evidence type="ECO:0000313" key="15">
    <source>
        <dbReference type="Proteomes" id="UP000220797"/>
    </source>
</evidence>
<reference evidence="14" key="1">
    <citation type="submission" date="2015-04" db="EMBL/GenBank/DDBJ databases">
        <authorList>
            <consortium name="Pathogen Informatics"/>
        </authorList>
    </citation>
    <scope>NUCLEOTIDE SEQUENCE [LARGE SCALE GENOMIC DNA]</scope>
    <source>
        <strain evidence="14">8A</strain>
    </source>
</reference>
<evidence type="ECO:0000256" key="2">
    <source>
        <dbReference type="ARBA" id="ARBA00012513"/>
    </source>
</evidence>
<dbReference type="VEuPathDB" id="PlasmoDB:PGAL8A_00467600"/>
<comment type="catalytic activity">
    <reaction evidence="10">
        <text>L-seryl-[protein] + ATP = O-phospho-L-seryl-[protein] + ADP + H(+)</text>
        <dbReference type="Rhea" id="RHEA:17989"/>
        <dbReference type="Rhea" id="RHEA-COMP:9863"/>
        <dbReference type="Rhea" id="RHEA-COMP:11604"/>
        <dbReference type="ChEBI" id="CHEBI:15378"/>
        <dbReference type="ChEBI" id="CHEBI:29999"/>
        <dbReference type="ChEBI" id="CHEBI:30616"/>
        <dbReference type="ChEBI" id="CHEBI:83421"/>
        <dbReference type="ChEBI" id="CHEBI:456216"/>
        <dbReference type="EC" id="2.7.11.1"/>
    </reaction>
</comment>
<feature type="domain" description="AGC-kinase C-terminal" evidence="13">
    <location>
        <begin position="616"/>
        <end position="683"/>
    </location>
</feature>
<organism evidence="14 15">
    <name type="scientific">Plasmodium gallinaceum</name>
    <dbReference type="NCBI Taxonomy" id="5849"/>
    <lineage>
        <taxon>Eukaryota</taxon>
        <taxon>Sar</taxon>
        <taxon>Alveolata</taxon>
        <taxon>Apicomplexa</taxon>
        <taxon>Aconoidasida</taxon>
        <taxon>Haemosporida</taxon>
        <taxon>Plasmodiidae</taxon>
        <taxon>Plasmodium</taxon>
        <taxon>Plasmodium (Haemamoeba)</taxon>
    </lineage>
</organism>
<comment type="caution">
    <text evidence="14">The sequence shown here is derived from an EMBL/GenBank/DDBJ whole genome shotgun (WGS) entry which is preliminary data.</text>
</comment>
<dbReference type="EMBL" id="CVMV01000083">
    <property type="protein sequence ID" value="CRG97095.1"/>
    <property type="molecule type" value="Genomic_DNA"/>
</dbReference>
<dbReference type="OMA" id="GELPFNN"/>
<feature type="binding site" evidence="11">
    <location>
        <position position="387"/>
    </location>
    <ligand>
        <name>ATP</name>
        <dbReference type="ChEBI" id="CHEBI:30616"/>
    </ligand>
</feature>
<evidence type="ECO:0000256" key="3">
    <source>
        <dbReference type="ARBA" id="ARBA00022527"/>
    </source>
</evidence>
<feature type="domain" description="Protein kinase" evidence="12">
    <location>
        <begin position="358"/>
        <end position="615"/>
    </location>
</feature>
<keyword evidence="15" id="KW-1185">Reference proteome</keyword>
<dbReference type="InterPro" id="IPR008271">
    <property type="entry name" value="Ser/Thr_kinase_AS"/>
</dbReference>
<dbReference type="OrthoDB" id="63267at2759"/>